<reference evidence="2 3" key="1">
    <citation type="submission" date="2018-08" db="EMBL/GenBank/DDBJ databases">
        <title>Recombination of ecologically and evolutionarily significant loci maintains genetic cohesion in the Pseudomonas syringae species complex.</title>
        <authorList>
            <person name="Dillon M."/>
            <person name="Thakur S."/>
            <person name="Almeida R.N.D."/>
            <person name="Weir B.S."/>
            <person name="Guttman D.S."/>
        </authorList>
    </citation>
    <scope>NUCLEOTIDE SEQUENCE [LARGE SCALE GENOMIC DNA]</scope>
    <source>
        <strain evidence="2 3">19322</strain>
    </source>
</reference>
<dbReference type="Gene3D" id="3.40.30.10">
    <property type="entry name" value="Glutaredoxin"/>
    <property type="match status" value="1"/>
</dbReference>
<keyword evidence="2" id="KW-0808">Transferase</keyword>
<evidence type="ECO:0000259" key="1">
    <source>
        <dbReference type="PROSITE" id="PS50404"/>
    </source>
</evidence>
<dbReference type="EMBL" id="RBNS01000188">
    <property type="protein sequence ID" value="RML52610.1"/>
    <property type="molecule type" value="Genomic_DNA"/>
</dbReference>
<protein>
    <submittedName>
        <fullName evidence="2">Putative glutathione S-transferase</fullName>
    </submittedName>
</protein>
<dbReference type="RefSeq" id="WP_005737787.1">
    <property type="nucleotide sequence ID" value="NZ_LIIA01000056.1"/>
</dbReference>
<dbReference type="PANTHER" id="PTHR44051">
    <property type="entry name" value="GLUTATHIONE S-TRANSFERASE-RELATED"/>
    <property type="match status" value="1"/>
</dbReference>
<dbReference type="AlphaFoldDB" id="A0A2S4I8I3"/>
<dbReference type="CDD" id="cd03057">
    <property type="entry name" value="GST_N_Beta"/>
    <property type="match status" value="1"/>
</dbReference>
<dbReference type="InterPro" id="IPR036249">
    <property type="entry name" value="Thioredoxin-like_sf"/>
</dbReference>
<dbReference type="SUPFAM" id="SSF52833">
    <property type="entry name" value="Thioredoxin-like"/>
    <property type="match status" value="1"/>
</dbReference>
<dbReference type="InterPro" id="IPR004045">
    <property type="entry name" value="Glutathione_S-Trfase_N"/>
</dbReference>
<comment type="caution">
    <text evidence="2">The sequence shown here is derived from an EMBL/GenBank/DDBJ whole genome shotgun (WGS) entry which is preliminary data.</text>
</comment>
<sequence length="208" mass="22662">MYTLFGSKASGSAAIEVALECCAVKYEVVSACSWEEGPGKDALKRVNPLLQVPTLVLPDHTVLSESVAILVYLGLEYPASGLLPKDSTRCAQVLRALIYIAANCYAPIGIIDYPQRWLPGADAALQARLESGAQARLHENWEVFADLFGSPDAWQPDAPGAVEILAATVTRWGRAREHLRACRPQFHAALLQADAHRVMSAVMQRHWG</sequence>
<dbReference type="PROSITE" id="PS50404">
    <property type="entry name" value="GST_NTER"/>
    <property type="match status" value="1"/>
</dbReference>
<accession>A0A2S4I8I3</accession>
<evidence type="ECO:0000313" key="3">
    <source>
        <dbReference type="Proteomes" id="UP000277952"/>
    </source>
</evidence>
<evidence type="ECO:0000313" key="2">
    <source>
        <dbReference type="EMBL" id="RML52610.1"/>
    </source>
</evidence>
<dbReference type="Gene3D" id="1.20.1050.10">
    <property type="match status" value="1"/>
</dbReference>
<name>A0A2S4I8I3_PSEA0</name>
<proteinExistence type="predicted"/>
<dbReference type="PANTHER" id="PTHR44051:SF8">
    <property type="entry name" value="GLUTATHIONE S-TRANSFERASE GSTA"/>
    <property type="match status" value="1"/>
</dbReference>
<gene>
    <name evidence="2" type="ORF">ALQ94_01996</name>
</gene>
<dbReference type="Proteomes" id="UP000277952">
    <property type="component" value="Unassembled WGS sequence"/>
</dbReference>
<organism evidence="2 3">
    <name type="scientific">Pseudomonas amygdali pv. morsprunorum</name>
    <dbReference type="NCBI Taxonomy" id="129138"/>
    <lineage>
        <taxon>Bacteria</taxon>
        <taxon>Pseudomonadati</taxon>
        <taxon>Pseudomonadota</taxon>
        <taxon>Gammaproteobacteria</taxon>
        <taxon>Pseudomonadales</taxon>
        <taxon>Pseudomonadaceae</taxon>
        <taxon>Pseudomonas</taxon>
        <taxon>Pseudomonas amygdali</taxon>
    </lineage>
</organism>
<dbReference type="GO" id="GO:0016740">
    <property type="term" value="F:transferase activity"/>
    <property type="evidence" value="ECO:0007669"/>
    <property type="project" value="UniProtKB-KW"/>
</dbReference>
<feature type="domain" description="GST N-terminal" evidence="1">
    <location>
        <begin position="1"/>
        <end position="81"/>
    </location>
</feature>
<dbReference type="Pfam" id="PF13409">
    <property type="entry name" value="GST_N_2"/>
    <property type="match status" value="1"/>
</dbReference>